<proteinExistence type="predicted"/>
<dbReference type="SMART" id="SM01247">
    <property type="entry name" value="KaiA"/>
    <property type="match status" value="1"/>
</dbReference>
<dbReference type="Gene3D" id="3.40.50.2300">
    <property type="match status" value="1"/>
</dbReference>
<evidence type="ECO:0000259" key="3">
    <source>
        <dbReference type="PROSITE" id="PS51430"/>
    </source>
</evidence>
<dbReference type="Gene3D" id="1.10.1240.30">
    <property type="entry name" value="KaiA/RbsU domain"/>
    <property type="match status" value="1"/>
</dbReference>
<dbReference type="Pfam" id="PF21714">
    <property type="entry name" value="KaiA_N"/>
    <property type="match status" value="1"/>
</dbReference>
<keyword evidence="1" id="KW-0090">Biological rhythms</keyword>
<evidence type="ECO:0000313" key="5">
    <source>
        <dbReference type="EMBL" id="MEK9515220.1"/>
    </source>
</evidence>
<dbReference type="Proteomes" id="UP001387447">
    <property type="component" value="Unassembled WGS sequence"/>
</dbReference>
<feature type="domain" description="KaiA C-terminal" evidence="4">
    <location>
        <begin position="176"/>
        <end position="284"/>
    </location>
</feature>
<dbReference type="SUPFAM" id="SSF52172">
    <property type="entry name" value="CheY-like"/>
    <property type="match status" value="1"/>
</dbReference>
<dbReference type="EMBL" id="JBBWYZ010000033">
    <property type="protein sequence ID" value="MEK9515220.1"/>
    <property type="molecule type" value="Genomic_DNA"/>
</dbReference>
<dbReference type="InterPro" id="IPR011648">
    <property type="entry name" value="Circadian_clock_KaiA"/>
</dbReference>
<accession>A0ABU9EVT9</accession>
<comment type="caution">
    <text evidence="5">The sequence shown here is derived from an EMBL/GenBank/DDBJ whole genome shotgun (WGS) entry which is preliminary data.</text>
</comment>
<dbReference type="InterPro" id="IPR017944">
    <property type="entry name" value="KaiA/RbsU_helical_domain_sf"/>
</dbReference>
<feature type="domain" description="KaiA N-terminal" evidence="3">
    <location>
        <begin position="1"/>
        <end position="166"/>
    </location>
</feature>
<dbReference type="PROSITE" id="PS51431">
    <property type="entry name" value="KAIA_C"/>
    <property type="match status" value="1"/>
</dbReference>
<dbReference type="SUPFAM" id="SSF101215">
    <property type="entry name" value="KaiA/RbsU domain"/>
    <property type="match status" value="1"/>
</dbReference>
<sequence length="289" mass="33865">MSICMFIPSIELSQSVSSYLPKEHYIIIQLDSPEEFIEYVTEHKHQLDCLILEWSPQWQVLVDKLQQNLISIPTLIIIPNEQSPVVQPSLTEPSENYILSSTEVQLKGKQIHLIQGYIDKAISQFITHAVTTRLTDESSSVDTPTELTNFIVRQQRRLMDKLHERLGYLGVYYKRNPKNFLRNLSKADRQKLLEQLKSQYRQIVLSYFANDKNLNNQIDEYVNMAFFGDIPVTRIVEIHMDLMDNFSKQLKLEGRSEDVLLDYRLTLIDTLAHLCEMYRRSIPRESWGE</sequence>
<dbReference type="InterPro" id="IPR011006">
    <property type="entry name" value="CheY-like_superfamily"/>
</dbReference>
<organism evidence="5 6">
    <name type="scientific">Limnospira fusiformis PMC 851.14</name>
    <dbReference type="NCBI Taxonomy" id="2219512"/>
    <lineage>
        <taxon>Bacteria</taxon>
        <taxon>Bacillati</taxon>
        <taxon>Cyanobacteriota</taxon>
        <taxon>Cyanophyceae</taxon>
        <taxon>Oscillatoriophycideae</taxon>
        <taxon>Oscillatoriales</taxon>
        <taxon>Sirenicapillariaceae</taxon>
        <taxon>Limnospira</taxon>
    </lineage>
</organism>
<reference evidence="5 6" key="1">
    <citation type="journal article" date="2024" name="Front. Microbiol.">
        <title>Transcriptomic insights into the dominance of two phototrophs throughout the water column of a tropical hypersaline-alkaline crater lake (Dziani Dzaha, Mayotte).</title>
        <authorList>
            <person name="Duperron S."/>
            <person name="Halary S."/>
            <person name="Bouly J.-P."/>
            <person name="Roussel T."/>
            <person name="Hugoni M."/>
            <person name="Bruto M."/>
            <person name="Oger P."/>
            <person name="Duval C."/>
            <person name="Woo A."/>
            <person name="Jezequiel D."/>
            <person name="Ader M."/>
            <person name="Leboulanger C."/>
            <person name="Agogue H."/>
            <person name="Grossi V."/>
            <person name="Trousselier M."/>
            <person name="Bernard C."/>
        </authorList>
    </citation>
    <scope>NUCLEOTIDE SEQUENCE [LARGE SCALE GENOMIC DNA]</scope>
    <source>
        <strain evidence="5 6">PMC 851.14</strain>
    </source>
</reference>
<dbReference type="Pfam" id="PF07688">
    <property type="entry name" value="KaiA"/>
    <property type="match status" value="1"/>
</dbReference>
<gene>
    <name evidence="5" type="ORF">AAEJ74_27270</name>
</gene>
<evidence type="ECO:0000256" key="2">
    <source>
        <dbReference type="ARBA" id="ARBA00034852"/>
    </source>
</evidence>
<evidence type="ECO:0000259" key="4">
    <source>
        <dbReference type="PROSITE" id="PS51431"/>
    </source>
</evidence>
<protein>
    <recommendedName>
        <fullName evidence="2">Circadian clock oscillator protein KaiA</fullName>
    </recommendedName>
</protein>
<dbReference type="PROSITE" id="PS51430">
    <property type="entry name" value="KAIA_N"/>
    <property type="match status" value="1"/>
</dbReference>
<keyword evidence="6" id="KW-1185">Reference proteome</keyword>
<evidence type="ECO:0000256" key="1">
    <source>
        <dbReference type="ARBA" id="ARBA00023108"/>
    </source>
</evidence>
<dbReference type="InterPro" id="IPR020844">
    <property type="entry name" value="Circadian_clock_KaiA_N"/>
</dbReference>
<name>A0ABU9EVT9_LIMFS</name>
<dbReference type="InterPro" id="IPR020856">
    <property type="entry name" value="Circadian_clock_protein_KaiA_C"/>
</dbReference>
<evidence type="ECO:0000313" key="6">
    <source>
        <dbReference type="Proteomes" id="UP001387447"/>
    </source>
</evidence>